<dbReference type="RefSeq" id="WP_159447887.1">
    <property type="nucleotide sequence ID" value="NZ_AP024856.1"/>
</dbReference>
<accession>A0A1T4UTP7</accession>
<sequence>MHKININPHAMRRVEHPIKPPKKCFNCNSKVVLQDADDVFGRALGAWPWLYICTRCNCRVDTHPGTDIPMGTLADHETRKARQISKSLFADWAKRNNYSQTRRYELLSSMLDVKITKCHFAMFDLDTCKSVIQLLTRH</sequence>
<proteinExistence type="predicted"/>
<protein>
    <submittedName>
        <fullName evidence="1">Uncharacterized protein</fullName>
    </submittedName>
</protein>
<dbReference type="EMBL" id="FUWP01000031">
    <property type="protein sequence ID" value="SKA55791.1"/>
    <property type="molecule type" value="Genomic_DNA"/>
</dbReference>
<name>A0A1T4UTP7_9GAMM</name>
<dbReference type="InterPro" id="IPR021686">
    <property type="entry name" value="DUF3268"/>
</dbReference>
<organism evidence="1 2">
    <name type="scientific">Photobacterium toruni</name>
    <dbReference type="NCBI Taxonomy" id="1935446"/>
    <lineage>
        <taxon>Bacteria</taxon>
        <taxon>Pseudomonadati</taxon>
        <taxon>Pseudomonadota</taxon>
        <taxon>Gammaproteobacteria</taxon>
        <taxon>Vibrionales</taxon>
        <taxon>Vibrionaceae</taxon>
        <taxon>Photobacterium</taxon>
    </lineage>
</organism>
<evidence type="ECO:0000313" key="1">
    <source>
        <dbReference type="EMBL" id="SKA55791.1"/>
    </source>
</evidence>
<evidence type="ECO:0000313" key="2">
    <source>
        <dbReference type="Proteomes" id="UP000191116"/>
    </source>
</evidence>
<dbReference type="Pfam" id="PF11672">
    <property type="entry name" value="DUF3268"/>
    <property type="match status" value="1"/>
</dbReference>
<gene>
    <name evidence="1" type="ORF">CZ814_03667</name>
</gene>
<dbReference type="AlphaFoldDB" id="A0A1T4UTP7"/>
<dbReference type="OrthoDB" id="1028010at2"/>
<reference evidence="1 2" key="1">
    <citation type="submission" date="2017-02" db="EMBL/GenBank/DDBJ databases">
        <authorList>
            <person name="Peterson S.W."/>
        </authorList>
    </citation>
    <scope>NUCLEOTIDE SEQUENCE [LARGE SCALE GENOMIC DNA]</scope>
    <source>
        <strain evidence="1 2">CECT 9189</strain>
    </source>
</reference>
<dbReference type="Proteomes" id="UP000191116">
    <property type="component" value="Unassembled WGS sequence"/>
</dbReference>